<keyword evidence="2" id="KW-1185">Reference proteome</keyword>
<evidence type="ECO:0000313" key="1">
    <source>
        <dbReference type="EMBL" id="KAJ1131000.1"/>
    </source>
</evidence>
<comment type="caution">
    <text evidence="1">The sequence shown here is derived from an EMBL/GenBank/DDBJ whole genome shotgun (WGS) entry which is preliminary data.</text>
</comment>
<dbReference type="Proteomes" id="UP001066276">
    <property type="component" value="Chromosome 7"/>
</dbReference>
<protein>
    <submittedName>
        <fullName evidence="1">Uncharacterized protein</fullName>
    </submittedName>
</protein>
<evidence type="ECO:0000313" key="2">
    <source>
        <dbReference type="Proteomes" id="UP001066276"/>
    </source>
</evidence>
<proteinExistence type="predicted"/>
<dbReference type="AlphaFoldDB" id="A0AAV7PZ66"/>
<gene>
    <name evidence="1" type="ORF">NDU88_009343</name>
</gene>
<organism evidence="1 2">
    <name type="scientific">Pleurodeles waltl</name>
    <name type="common">Iberian ribbed newt</name>
    <dbReference type="NCBI Taxonomy" id="8319"/>
    <lineage>
        <taxon>Eukaryota</taxon>
        <taxon>Metazoa</taxon>
        <taxon>Chordata</taxon>
        <taxon>Craniata</taxon>
        <taxon>Vertebrata</taxon>
        <taxon>Euteleostomi</taxon>
        <taxon>Amphibia</taxon>
        <taxon>Batrachia</taxon>
        <taxon>Caudata</taxon>
        <taxon>Salamandroidea</taxon>
        <taxon>Salamandridae</taxon>
        <taxon>Pleurodelinae</taxon>
        <taxon>Pleurodeles</taxon>
    </lineage>
</organism>
<dbReference type="EMBL" id="JANPWB010000011">
    <property type="protein sequence ID" value="KAJ1131000.1"/>
    <property type="molecule type" value="Genomic_DNA"/>
</dbReference>
<name>A0AAV7PZ66_PLEWA</name>
<reference evidence="1" key="1">
    <citation type="journal article" date="2022" name="bioRxiv">
        <title>Sequencing and chromosome-scale assembly of the giantPleurodeles waltlgenome.</title>
        <authorList>
            <person name="Brown T."/>
            <person name="Elewa A."/>
            <person name="Iarovenko S."/>
            <person name="Subramanian E."/>
            <person name="Araus A.J."/>
            <person name="Petzold A."/>
            <person name="Susuki M."/>
            <person name="Suzuki K.-i.T."/>
            <person name="Hayashi T."/>
            <person name="Toyoda A."/>
            <person name="Oliveira C."/>
            <person name="Osipova E."/>
            <person name="Leigh N.D."/>
            <person name="Simon A."/>
            <person name="Yun M.H."/>
        </authorList>
    </citation>
    <scope>NUCLEOTIDE SEQUENCE</scope>
    <source>
        <strain evidence="1">20211129_DDA</strain>
        <tissue evidence="1">Liver</tissue>
    </source>
</reference>
<sequence length="70" mass="8208">MRVRCLTLKWRMLYLAIFDRVSVMYICFKEIGLSEGLPKGLSLESVVPRITVSEEPFPKRWMSVEKEGKE</sequence>
<accession>A0AAV7PZ66</accession>